<evidence type="ECO:0000256" key="10">
    <source>
        <dbReference type="ARBA" id="ARBA00022803"/>
    </source>
</evidence>
<evidence type="ECO:0000256" key="1">
    <source>
        <dbReference type="ARBA" id="ARBA00003582"/>
    </source>
</evidence>
<feature type="domain" description="DUF1736" evidence="18">
    <location>
        <begin position="249"/>
        <end position="320"/>
    </location>
</feature>
<keyword evidence="11" id="KW-0256">Endoplasmic reticulum</keyword>
<evidence type="ECO:0000256" key="13">
    <source>
        <dbReference type="ARBA" id="ARBA00023136"/>
    </source>
</evidence>
<dbReference type="EMBL" id="CADEPM010000002">
    <property type="protein sequence ID" value="CAB3400234.1"/>
    <property type="molecule type" value="Genomic_DNA"/>
</dbReference>
<sequence length="689" mass="78328">MKKLRSPRKAFVESLKHHGAGEIYKILAIVVFAFVPFLPSINGDFVFDDAESIVNNPIVNGQESIIKIFSRDFWGTPIQSPHSHKSYRPLTTLTFWINRIVDSGVTGYHIVNIVIHIANSLLVYHLTEKIGEIFTEFGEVALPAATLFAVHPVHTEAVANITGRAELLMTFFVLISVIWFIQSSEDVRTFDIFLISLLSTFSKEQGCMIMPICTSLQLLQSGFTKKFRLLKLCFWFITISFLRFAINNFETAKFSKLDNPTAFLDSVILRGINYSYIWLYHLYLLILPTQLCFDYSMGCIPIITNEWDLRALSPALLSFIIIGSLLIISRLQNKRSIIFATSFGLLAFLPCTNLFFTVGFTIAERVLYLPSVGFCILCGIIYGNVVKYFKSMEVIFVSILLLAGSKTYKRSEDWKNELSLYASGLTVCPSNAKIHYNLAKVLGDNGKLREAEHEYWKAIKLNPTYEQALNNLGNILEKNGDSSTAELLLSRAVRLRPTFAAAWMNLGITQMNLNKFQESEKSFSISLKLRPESSHCLFNLGVLYQKTNREILAMETWKNATNLDPTHSRAWTNLFVVLDRLSMCSEVVHLSPLALKYVANESSVQMQIGACFAQEENYLIAEKHILEAIRLKPDVALYHSNLGVLYQRMGRMFDAKKQYNLASHIDEQKQKRTSNLRSAKNIFPRNYTD</sequence>
<dbReference type="AlphaFoldDB" id="A0A8S1EJV9"/>
<keyword evidence="8 17" id="KW-0812">Transmembrane</keyword>
<evidence type="ECO:0000256" key="16">
    <source>
        <dbReference type="PROSITE-ProRule" id="PRU00339"/>
    </source>
</evidence>
<dbReference type="Gene3D" id="1.25.40.10">
    <property type="entry name" value="Tetratricopeptide repeat domain"/>
    <property type="match status" value="1"/>
</dbReference>
<evidence type="ECO:0000256" key="5">
    <source>
        <dbReference type="ARBA" id="ARBA00007882"/>
    </source>
</evidence>
<gene>
    <name evidence="19" type="ORF">CBOVIS_LOCUS3215</name>
</gene>
<comment type="pathway">
    <text evidence="4">Protein modification; protein glycosylation.</text>
</comment>
<evidence type="ECO:0000256" key="7">
    <source>
        <dbReference type="ARBA" id="ARBA00022679"/>
    </source>
</evidence>
<dbReference type="InterPro" id="IPR019734">
    <property type="entry name" value="TPR_rpt"/>
</dbReference>
<keyword evidence="10 16" id="KW-0802">TPR repeat</keyword>
<dbReference type="OrthoDB" id="19588at2759"/>
<feature type="transmembrane region" description="Helical" evidence="17">
    <location>
        <begin position="229"/>
        <end position="246"/>
    </location>
</feature>
<comment type="catalytic activity">
    <reaction evidence="14">
        <text>a di-trans,poly-cis-dolichyl beta-D-mannosyl phosphate + L-threonyl-[protein] = 3-O-(alpha-D-mannosyl)-L-threonyl-[protein] + a di-trans,poly-cis-dolichyl phosphate + H(+)</text>
        <dbReference type="Rhea" id="RHEA:53396"/>
        <dbReference type="Rhea" id="RHEA-COMP:11060"/>
        <dbReference type="Rhea" id="RHEA-COMP:13547"/>
        <dbReference type="Rhea" id="RHEA-COMP:19498"/>
        <dbReference type="Rhea" id="RHEA-COMP:19501"/>
        <dbReference type="ChEBI" id="CHEBI:15378"/>
        <dbReference type="ChEBI" id="CHEBI:30013"/>
        <dbReference type="ChEBI" id="CHEBI:57683"/>
        <dbReference type="ChEBI" id="CHEBI:58211"/>
        <dbReference type="ChEBI" id="CHEBI:137323"/>
        <dbReference type="EC" id="2.4.1.109"/>
    </reaction>
</comment>
<keyword evidence="7" id="KW-0808">Transferase</keyword>
<keyword evidence="12 17" id="KW-1133">Transmembrane helix</keyword>
<dbReference type="SUPFAM" id="SSF48452">
    <property type="entry name" value="TPR-like"/>
    <property type="match status" value="2"/>
</dbReference>
<evidence type="ECO:0000256" key="4">
    <source>
        <dbReference type="ARBA" id="ARBA00004922"/>
    </source>
</evidence>
<feature type="repeat" description="TPR" evidence="16">
    <location>
        <begin position="534"/>
        <end position="567"/>
    </location>
</feature>
<comment type="similarity">
    <text evidence="5">Belongs to the TMTC family.</text>
</comment>
<feature type="transmembrane region" description="Helical" evidence="17">
    <location>
        <begin position="309"/>
        <end position="331"/>
    </location>
</feature>
<dbReference type="Pfam" id="PF13431">
    <property type="entry name" value="TPR_17"/>
    <property type="match status" value="1"/>
</dbReference>
<dbReference type="SMART" id="SM00028">
    <property type="entry name" value="TPR"/>
    <property type="match status" value="6"/>
</dbReference>
<evidence type="ECO:0000313" key="19">
    <source>
        <dbReference type="EMBL" id="CAB3400234.1"/>
    </source>
</evidence>
<evidence type="ECO:0000256" key="14">
    <source>
        <dbReference type="ARBA" id="ARBA00045085"/>
    </source>
</evidence>
<dbReference type="PANTHER" id="PTHR44227:SF3">
    <property type="entry name" value="PROTEIN O-MANNOSYL-TRANSFERASE TMTC4"/>
    <property type="match status" value="1"/>
</dbReference>
<dbReference type="InterPro" id="IPR052346">
    <property type="entry name" value="O-mannosyl-transferase_TMTC"/>
</dbReference>
<keyword evidence="20" id="KW-1185">Reference proteome</keyword>
<accession>A0A8S1EJV9</accession>
<evidence type="ECO:0000256" key="3">
    <source>
        <dbReference type="ARBA" id="ARBA00004240"/>
    </source>
</evidence>
<dbReference type="Pfam" id="PF08409">
    <property type="entry name" value="TMTC_DUF1736"/>
    <property type="match status" value="1"/>
</dbReference>
<evidence type="ECO:0000256" key="8">
    <source>
        <dbReference type="ARBA" id="ARBA00022692"/>
    </source>
</evidence>
<comment type="subcellular location">
    <subcellularLocation>
        <location evidence="3">Endoplasmic reticulum</location>
    </subcellularLocation>
    <subcellularLocation>
        <location evidence="2">Membrane</location>
        <topology evidence="2">Multi-pass membrane protein</topology>
    </subcellularLocation>
</comment>
<evidence type="ECO:0000256" key="17">
    <source>
        <dbReference type="SAM" id="Phobius"/>
    </source>
</evidence>
<dbReference type="Proteomes" id="UP000494206">
    <property type="component" value="Unassembled WGS sequence"/>
</dbReference>
<dbReference type="GO" id="GO:0016020">
    <property type="term" value="C:membrane"/>
    <property type="evidence" value="ECO:0007669"/>
    <property type="project" value="UniProtKB-SubCell"/>
</dbReference>
<feature type="repeat" description="TPR" evidence="16">
    <location>
        <begin position="500"/>
        <end position="533"/>
    </location>
</feature>
<reference evidence="19 20" key="1">
    <citation type="submission" date="2020-04" db="EMBL/GenBank/DDBJ databases">
        <authorList>
            <person name="Laetsch R D."/>
            <person name="Stevens L."/>
            <person name="Kumar S."/>
            <person name="Blaxter L. M."/>
        </authorList>
    </citation>
    <scope>NUCLEOTIDE SEQUENCE [LARGE SCALE GENOMIC DNA]</scope>
</reference>
<evidence type="ECO:0000256" key="15">
    <source>
        <dbReference type="ARBA" id="ARBA00045102"/>
    </source>
</evidence>
<organism evidence="19 20">
    <name type="scientific">Caenorhabditis bovis</name>
    <dbReference type="NCBI Taxonomy" id="2654633"/>
    <lineage>
        <taxon>Eukaryota</taxon>
        <taxon>Metazoa</taxon>
        <taxon>Ecdysozoa</taxon>
        <taxon>Nematoda</taxon>
        <taxon>Chromadorea</taxon>
        <taxon>Rhabditida</taxon>
        <taxon>Rhabditina</taxon>
        <taxon>Rhabditomorpha</taxon>
        <taxon>Rhabditoidea</taxon>
        <taxon>Rhabditidae</taxon>
        <taxon>Peloderinae</taxon>
        <taxon>Caenorhabditis</taxon>
    </lineage>
</organism>
<feature type="transmembrane region" description="Helical" evidence="17">
    <location>
        <begin position="277"/>
        <end position="297"/>
    </location>
</feature>
<feature type="repeat" description="TPR" evidence="16">
    <location>
        <begin position="432"/>
        <end position="465"/>
    </location>
</feature>
<evidence type="ECO:0000256" key="6">
    <source>
        <dbReference type="ARBA" id="ARBA00012839"/>
    </source>
</evidence>
<keyword evidence="13 17" id="KW-0472">Membrane</keyword>
<feature type="repeat" description="TPR" evidence="16">
    <location>
        <begin position="466"/>
        <end position="499"/>
    </location>
</feature>
<dbReference type="InterPro" id="IPR011990">
    <property type="entry name" value="TPR-like_helical_dom_sf"/>
</dbReference>
<name>A0A8S1EJV9_9PELO</name>
<evidence type="ECO:0000256" key="2">
    <source>
        <dbReference type="ARBA" id="ARBA00004141"/>
    </source>
</evidence>
<evidence type="ECO:0000259" key="18">
    <source>
        <dbReference type="Pfam" id="PF08409"/>
    </source>
</evidence>
<evidence type="ECO:0000313" key="20">
    <source>
        <dbReference type="Proteomes" id="UP000494206"/>
    </source>
</evidence>
<keyword evidence="9" id="KW-0677">Repeat</keyword>
<dbReference type="GO" id="GO:0004169">
    <property type="term" value="F:dolichyl-phosphate-mannose-protein mannosyltransferase activity"/>
    <property type="evidence" value="ECO:0007669"/>
    <property type="project" value="UniProtKB-EC"/>
</dbReference>
<feature type="transmembrane region" description="Helical" evidence="17">
    <location>
        <begin position="366"/>
        <end position="382"/>
    </location>
</feature>
<protein>
    <recommendedName>
        <fullName evidence="6">dolichyl-phosphate-mannose--protein mannosyltransferase</fullName>
        <ecNumber evidence="6">2.4.1.109</ecNumber>
    </recommendedName>
</protein>
<proteinExistence type="inferred from homology"/>
<feature type="transmembrane region" description="Helical" evidence="17">
    <location>
        <begin position="23"/>
        <end position="41"/>
    </location>
</feature>
<dbReference type="PROSITE" id="PS50005">
    <property type="entry name" value="TPR"/>
    <property type="match status" value="4"/>
</dbReference>
<dbReference type="EC" id="2.4.1.109" evidence="6"/>
<feature type="transmembrane region" description="Helical" evidence="17">
    <location>
        <begin position="337"/>
        <end position="359"/>
    </location>
</feature>
<dbReference type="GO" id="GO:0030968">
    <property type="term" value="P:endoplasmic reticulum unfolded protein response"/>
    <property type="evidence" value="ECO:0007669"/>
    <property type="project" value="TreeGrafter"/>
</dbReference>
<comment type="caution">
    <text evidence="19">The sequence shown here is derived from an EMBL/GenBank/DDBJ whole genome shotgun (WGS) entry which is preliminary data.</text>
</comment>
<comment type="function">
    <text evidence="1">Transfers mannosyl residues to the hydroxyl group of serine or threonine residues.</text>
</comment>
<evidence type="ECO:0000256" key="11">
    <source>
        <dbReference type="ARBA" id="ARBA00022824"/>
    </source>
</evidence>
<comment type="catalytic activity">
    <reaction evidence="15">
        <text>a di-trans,poly-cis-dolichyl beta-D-mannosyl phosphate + L-seryl-[protein] = 3-O-(alpha-D-mannosyl)-L-seryl-[protein] + a di-trans,poly-cis-dolichyl phosphate + H(+)</text>
        <dbReference type="Rhea" id="RHEA:17377"/>
        <dbReference type="Rhea" id="RHEA-COMP:9863"/>
        <dbReference type="Rhea" id="RHEA-COMP:13546"/>
        <dbReference type="Rhea" id="RHEA-COMP:19498"/>
        <dbReference type="Rhea" id="RHEA-COMP:19501"/>
        <dbReference type="ChEBI" id="CHEBI:15378"/>
        <dbReference type="ChEBI" id="CHEBI:29999"/>
        <dbReference type="ChEBI" id="CHEBI:57683"/>
        <dbReference type="ChEBI" id="CHEBI:58211"/>
        <dbReference type="ChEBI" id="CHEBI:137321"/>
        <dbReference type="EC" id="2.4.1.109"/>
    </reaction>
</comment>
<dbReference type="PANTHER" id="PTHR44227">
    <property type="match status" value="1"/>
</dbReference>
<dbReference type="GO" id="GO:0005783">
    <property type="term" value="C:endoplasmic reticulum"/>
    <property type="evidence" value="ECO:0007669"/>
    <property type="project" value="UniProtKB-SubCell"/>
</dbReference>
<dbReference type="InterPro" id="IPR013618">
    <property type="entry name" value="TMTC_DUF1736"/>
</dbReference>
<evidence type="ECO:0000256" key="9">
    <source>
        <dbReference type="ARBA" id="ARBA00022737"/>
    </source>
</evidence>
<evidence type="ECO:0000256" key="12">
    <source>
        <dbReference type="ARBA" id="ARBA00022989"/>
    </source>
</evidence>